<evidence type="ECO:0000256" key="1">
    <source>
        <dbReference type="ARBA" id="ARBA00022630"/>
    </source>
</evidence>
<evidence type="ECO:0000256" key="2">
    <source>
        <dbReference type="ARBA" id="ARBA00023002"/>
    </source>
</evidence>
<dbReference type="EMBL" id="CP157355">
    <property type="protein sequence ID" value="XBL99483.1"/>
    <property type="molecule type" value="Genomic_DNA"/>
</dbReference>
<reference evidence="4" key="1">
    <citation type="submission" date="2024-05" db="EMBL/GenBank/DDBJ databases">
        <authorList>
            <person name="Yang L."/>
            <person name="Pan L."/>
        </authorList>
    </citation>
    <scope>NUCLEOTIDE SEQUENCE</scope>
    <source>
        <strain evidence="4">FCG-7</strain>
    </source>
</reference>
<dbReference type="PANTHER" id="PTHR48105">
    <property type="entry name" value="THIOREDOXIN REDUCTASE 1-RELATED-RELATED"/>
    <property type="match status" value="1"/>
</dbReference>
<dbReference type="InterPro" id="IPR050097">
    <property type="entry name" value="Ferredoxin-NADP_redctase_2"/>
</dbReference>
<dbReference type="PRINTS" id="PR00469">
    <property type="entry name" value="PNDRDTASEII"/>
</dbReference>
<evidence type="ECO:0000259" key="3">
    <source>
        <dbReference type="Pfam" id="PF07992"/>
    </source>
</evidence>
<keyword evidence="2" id="KW-0560">Oxidoreductase</keyword>
<sequence length="282" mass="30791">MSQEIQEIDVLIVGGGVGGITLAQWLTGLGRSWRIVEQEGELGGALKHSEYPLKWIPALPQISGAQYLAQMKAAIDQQYCYLAQQVQSISLADGFECGLSSGQQIRAKKLVFACGASPYSPFKAAERIIVGPGLARFNAIEPASRVAVLGGGDNALEHALFLHQRHCRVDLYARDQLRASSAFLQQLQATRIQVFTQCPQIELLQQGEKVLLNQQQYDYACVYYGYAPSNILTKFPLLSLPDSGLREGVHLIGDMTNAPFPSVLLTQGQAAQLAKQLDFELG</sequence>
<feature type="domain" description="FAD/NAD(P)-binding" evidence="3">
    <location>
        <begin position="9"/>
        <end position="232"/>
    </location>
</feature>
<gene>
    <name evidence="4" type="ORF">ABHF33_10405</name>
</gene>
<name>A0AAU7F6K0_9NEIS</name>
<dbReference type="RefSeq" id="WP_348943905.1">
    <property type="nucleotide sequence ID" value="NZ_CP157355.1"/>
</dbReference>
<dbReference type="Pfam" id="PF07992">
    <property type="entry name" value="Pyr_redox_2"/>
    <property type="match status" value="1"/>
</dbReference>
<proteinExistence type="predicted"/>
<dbReference type="Gene3D" id="3.50.50.60">
    <property type="entry name" value="FAD/NAD(P)-binding domain"/>
    <property type="match status" value="2"/>
</dbReference>
<dbReference type="AlphaFoldDB" id="A0AAU7F6K0"/>
<dbReference type="KEGG" id="cmav:ABHF33_10405"/>
<organism evidence="4">
    <name type="scientific">Chitinibacter mangrovi</name>
    <dbReference type="NCBI Taxonomy" id="3153927"/>
    <lineage>
        <taxon>Bacteria</taxon>
        <taxon>Pseudomonadati</taxon>
        <taxon>Pseudomonadota</taxon>
        <taxon>Betaproteobacteria</taxon>
        <taxon>Neisseriales</taxon>
        <taxon>Chitinibacteraceae</taxon>
        <taxon>Chitinibacter</taxon>
    </lineage>
</organism>
<protein>
    <submittedName>
        <fullName evidence="4">FAD-dependent oxidoreductase</fullName>
    </submittedName>
</protein>
<keyword evidence="1" id="KW-0285">Flavoprotein</keyword>
<dbReference type="InterPro" id="IPR023753">
    <property type="entry name" value="FAD/NAD-binding_dom"/>
</dbReference>
<accession>A0AAU7F6K0</accession>
<evidence type="ECO:0000313" key="4">
    <source>
        <dbReference type="EMBL" id="XBL99483.1"/>
    </source>
</evidence>
<dbReference type="PRINTS" id="PR00368">
    <property type="entry name" value="FADPNR"/>
</dbReference>
<dbReference type="InterPro" id="IPR036188">
    <property type="entry name" value="FAD/NAD-bd_sf"/>
</dbReference>
<dbReference type="GO" id="GO:0016491">
    <property type="term" value="F:oxidoreductase activity"/>
    <property type="evidence" value="ECO:0007669"/>
    <property type="project" value="UniProtKB-KW"/>
</dbReference>
<dbReference type="SUPFAM" id="SSF51905">
    <property type="entry name" value="FAD/NAD(P)-binding domain"/>
    <property type="match status" value="1"/>
</dbReference>